<dbReference type="Gene3D" id="3.10.180.10">
    <property type="entry name" value="2,3-Dihydroxybiphenyl 1,2-Dioxygenase, domain 1"/>
    <property type="match status" value="1"/>
</dbReference>
<keyword evidence="3" id="KW-1185">Reference proteome</keyword>
<evidence type="ECO:0000313" key="3">
    <source>
        <dbReference type="Proteomes" id="UP000018291"/>
    </source>
</evidence>
<dbReference type="Pfam" id="PF00903">
    <property type="entry name" value="Glyoxalase"/>
    <property type="match status" value="1"/>
</dbReference>
<proteinExistence type="predicted"/>
<dbReference type="Proteomes" id="UP000018291">
    <property type="component" value="Unassembled WGS sequence"/>
</dbReference>
<reference evidence="2 3" key="1">
    <citation type="journal article" date="2013" name="ISME J.">
        <title>Metabolic model for the filamentous 'Candidatus Microthrix parvicella' based on genomic and metagenomic analyses.</title>
        <authorList>
            <person name="Jon McIlroy S."/>
            <person name="Kristiansen R."/>
            <person name="Albertsen M."/>
            <person name="Michael Karst S."/>
            <person name="Rossetti S."/>
            <person name="Lund Nielsen J."/>
            <person name="Tandoi V."/>
            <person name="James Seviour R."/>
            <person name="Nielsen P.H."/>
        </authorList>
    </citation>
    <scope>NUCLEOTIDE SEQUENCE [LARGE SCALE GENOMIC DNA]</scope>
    <source>
        <strain evidence="2 3">RN1</strain>
    </source>
</reference>
<sequence length="129" mass="14332">MDVLSSRLLVRTDDLAASTAWWRDTLGLSVAREYGAEGVATGVAFFCGGVLVEFSGHGSDPAGLVLWLQVPDVMVESDRLIQADVAHDGRPERMPWGLIEWWIRSPEGVRLVLVEIPKDHPLRSRRVLE</sequence>
<dbReference type="AlphaFoldDB" id="R4Z536"/>
<dbReference type="RefSeq" id="WP_012230835.1">
    <property type="nucleotide sequence ID" value="NZ_HG422565.1"/>
</dbReference>
<dbReference type="eggNOG" id="COG0346">
    <property type="taxonomic scope" value="Bacteria"/>
</dbReference>
<comment type="caution">
    <text evidence="2">The sequence shown here is derived from an EMBL/GenBank/DDBJ whole genome shotgun (WGS) entry which is preliminary data.</text>
</comment>
<dbReference type="HOGENOM" id="CLU_160046_0_0_11"/>
<evidence type="ECO:0000259" key="1">
    <source>
        <dbReference type="PROSITE" id="PS51819"/>
    </source>
</evidence>
<dbReference type="PROSITE" id="PS51819">
    <property type="entry name" value="VOC"/>
    <property type="match status" value="1"/>
</dbReference>
<evidence type="ECO:0000313" key="2">
    <source>
        <dbReference type="EMBL" id="CCM65785.1"/>
    </source>
</evidence>
<dbReference type="InterPro" id="IPR037523">
    <property type="entry name" value="VOC_core"/>
</dbReference>
<dbReference type="SUPFAM" id="SSF54593">
    <property type="entry name" value="Glyoxalase/Bleomycin resistance protein/Dihydroxybiphenyl dioxygenase"/>
    <property type="match status" value="1"/>
</dbReference>
<name>R4Z536_9ACTN</name>
<gene>
    <name evidence="2" type="ORF">BN381_80315</name>
</gene>
<dbReference type="InterPro" id="IPR004360">
    <property type="entry name" value="Glyas_Fos-R_dOase_dom"/>
</dbReference>
<dbReference type="InterPro" id="IPR029068">
    <property type="entry name" value="Glyas_Bleomycin-R_OHBP_Dase"/>
</dbReference>
<dbReference type="STRING" id="1229780.BN381_80315"/>
<dbReference type="EMBL" id="CANL01000078">
    <property type="protein sequence ID" value="CCM65785.1"/>
    <property type="molecule type" value="Genomic_DNA"/>
</dbReference>
<protein>
    <recommendedName>
        <fullName evidence="1">VOC domain-containing protein</fullName>
    </recommendedName>
</protein>
<organism evidence="2 3">
    <name type="scientific">Candidatus Neomicrothrix parvicella RN1</name>
    <dbReference type="NCBI Taxonomy" id="1229780"/>
    <lineage>
        <taxon>Bacteria</taxon>
        <taxon>Bacillati</taxon>
        <taxon>Actinomycetota</taxon>
        <taxon>Acidimicrobiia</taxon>
        <taxon>Acidimicrobiales</taxon>
        <taxon>Microthrixaceae</taxon>
        <taxon>Candidatus Neomicrothrix</taxon>
    </lineage>
</organism>
<feature type="domain" description="VOC" evidence="1">
    <location>
        <begin position="1"/>
        <end position="116"/>
    </location>
</feature>
<accession>R4Z536</accession>